<dbReference type="AlphaFoldDB" id="A0A0D7A4W7"/>
<name>A0A0D7A4W7_9AGAR</name>
<feature type="region of interest" description="Disordered" evidence="1">
    <location>
        <begin position="1"/>
        <end position="24"/>
    </location>
</feature>
<dbReference type="EMBL" id="KN882043">
    <property type="protein sequence ID" value="KIY46067.1"/>
    <property type="molecule type" value="Genomic_DNA"/>
</dbReference>
<feature type="region of interest" description="Disordered" evidence="1">
    <location>
        <begin position="207"/>
        <end position="239"/>
    </location>
</feature>
<evidence type="ECO:0000313" key="3">
    <source>
        <dbReference type="EMBL" id="KIY46067.1"/>
    </source>
</evidence>
<sequence>MQLTEAPQWSAGTCNTASTGRLSDVGAVQSPRPVIEKATNEKTFAQMAHKQKRCSYEKLHSTFVMHAATAMTDVFNDSKTFWSVDELQSPTRRIQFHVVSSSALPTPPHSSKPPNPYVVIRVEGHSTPLLKTGAVSRKHEPSWHENLFPCTIKRTAEITFAVKHHATWPRTSSDPVLAVSESYSLEHLLAMQAVTIPLRRALQSSRPSSPLLVRRASISSSKSSPRTPTSPDTTSPPTLTINIREIASIETAHAAQRLSQQLLLAASSASPGRVADIRCQKTFTVSFDATTTTITAAGKSGVVSPDTGTTTAPAATNVAKGEQRESTPMPAIAIPTITITPQPGSSSPSSSEASVHSA</sequence>
<dbReference type="PROSITE" id="PS50004">
    <property type="entry name" value="C2"/>
    <property type="match status" value="1"/>
</dbReference>
<proteinExistence type="predicted"/>
<keyword evidence="4" id="KW-1185">Reference proteome</keyword>
<dbReference type="InterPro" id="IPR035892">
    <property type="entry name" value="C2_domain_sf"/>
</dbReference>
<evidence type="ECO:0000256" key="1">
    <source>
        <dbReference type="SAM" id="MobiDB-lite"/>
    </source>
</evidence>
<feature type="compositionally biased region" description="Low complexity" evidence="1">
    <location>
        <begin position="207"/>
        <end position="238"/>
    </location>
</feature>
<dbReference type="OrthoDB" id="73919at2759"/>
<accession>A0A0D7A4W7</accession>
<dbReference type="CDD" id="cd00030">
    <property type="entry name" value="C2"/>
    <property type="match status" value="1"/>
</dbReference>
<dbReference type="InterPro" id="IPR000008">
    <property type="entry name" value="C2_dom"/>
</dbReference>
<reference evidence="3 4" key="1">
    <citation type="journal article" date="2015" name="Fungal Genet. Biol.">
        <title>Evolution of novel wood decay mechanisms in Agaricales revealed by the genome sequences of Fistulina hepatica and Cylindrobasidium torrendii.</title>
        <authorList>
            <person name="Floudas D."/>
            <person name="Held B.W."/>
            <person name="Riley R."/>
            <person name="Nagy L.G."/>
            <person name="Koehler G."/>
            <person name="Ransdell A.S."/>
            <person name="Younus H."/>
            <person name="Chow J."/>
            <person name="Chiniquy J."/>
            <person name="Lipzen A."/>
            <person name="Tritt A."/>
            <person name="Sun H."/>
            <person name="Haridas S."/>
            <person name="LaButti K."/>
            <person name="Ohm R.A."/>
            <person name="Kues U."/>
            <person name="Blanchette R.A."/>
            <person name="Grigoriev I.V."/>
            <person name="Minto R.E."/>
            <person name="Hibbett D.S."/>
        </authorList>
    </citation>
    <scope>NUCLEOTIDE SEQUENCE [LARGE SCALE GENOMIC DNA]</scope>
    <source>
        <strain evidence="3 4">ATCC 64428</strain>
    </source>
</reference>
<evidence type="ECO:0000313" key="4">
    <source>
        <dbReference type="Proteomes" id="UP000054144"/>
    </source>
</evidence>
<feature type="region of interest" description="Disordered" evidence="1">
    <location>
        <begin position="337"/>
        <end position="358"/>
    </location>
</feature>
<evidence type="ECO:0000259" key="2">
    <source>
        <dbReference type="PROSITE" id="PS50004"/>
    </source>
</evidence>
<dbReference type="SUPFAM" id="SSF49562">
    <property type="entry name" value="C2 domain (Calcium/lipid-binding domain, CaLB)"/>
    <property type="match status" value="1"/>
</dbReference>
<dbReference type="Proteomes" id="UP000054144">
    <property type="component" value="Unassembled WGS sequence"/>
</dbReference>
<dbReference type="Gene3D" id="2.60.40.150">
    <property type="entry name" value="C2 domain"/>
    <property type="match status" value="1"/>
</dbReference>
<organism evidence="3 4">
    <name type="scientific">Fistulina hepatica ATCC 64428</name>
    <dbReference type="NCBI Taxonomy" id="1128425"/>
    <lineage>
        <taxon>Eukaryota</taxon>
        <taxon>Fungi</taxon>
        <taxon>Dikarya</taxon>
        <taxon>Basidiomycota</taxon>
        <taxon>Agaricomycotina</taxon>
        <taxon>Agaricomycetes</taxon>
        <taxon>Agaricomycetidae</taxon>
        <taxon>Agaricales</taxon>
        <taxon>Fistulinaceae</taxon>
        <taxon>Fistulina</taxon>
    </lineage>
</organism>
<feature type="compositionally biased region" description="Polar residues" evidence="1">
    <location>
        <begin position="1"/>
        <end position="21"/>
    </location>
</feature>
<gene>
    <name evidence="3" type="ORF">FISHEDRAFT_60555</name>
</gene>
<feature type="domain" description="C2" evidence="2">
    <location>
        <begin position="76"/>
        <end position="198"/>
    </location>
</feature>
<protein>
    <recommendedName>
        <fullName evidence="2">C2 domain-containing protein</fullName>
    </recommendedName>
</protein>